<evidence type="ECO:0000313" key="1">
    <source>
        <dbReference type="EMBL" id="GAI07426.1"/>
    </source>
</evidence>
<accession>X1LNL6</accession>
<dbReference type="AlphaFoldDB" id="X1LNL6"/>
<comment type="caution">
    <text evidence="1">The sequence shown here is derived from an EMBL/GenBank/DDBJ whole genome shotgun (WGS) entry which is preliminary data.</text>
</comment>
<dbReference type="EMBL" id="BARV01010056">
    <property type="protein sequence ID" value="GAI07426.1"/>
    <property type="molecule type" value="Genomic_DNA"/>
</dbReference>
<proteinExistence type="predicted"/>
<reference evidence="1" key="1">
    <citation type="journal article" date="2014" name="Front. Microbiol.">
        <title>High frequency of phylogenetically diverse reductive dehalogenase-homologous genes in deep subseafloor sedimentary metagenomes.</title>
        <authorList>
            <person name="Kawai M."/>
            <person name="Futagami T."/>
            <person name="Toyoda A."/>
            <person name="Takaki Y."/>
            <person name="Nishi S."/>
            <person name="Hori S."/>
            <person name="Arai W."/>
            <person name="Tsubouchi T."/>
            <person name="Morono Y."/>
            <person name="Uchiyama I."/>
            <person name="Ito T."/>
            <person name="Fujiyama A."/>
            <person name="Inagaki F."/>
            <person name="Takami H."/>
        </authorList>
    </citation>
    <scope>NUCLEOTIDE SEQUENCE</scope>
    <source>
        <strain evidence="1">Expedition CK06-06</strain>
    </source>
</reference>
<sequence length="74" mass="8739">PFLERTYEQARLKEQEELHNAIVEVISEQRASIPNTLFVLDIIRFELLEAKYKEIMGVVKLTDKPPIKKIEEKE</sequence>
<protein>
    <recommendedName>
        <fullName evidence="2">Band 7 domain-containing protein</fullName>
    </recommendedName>
</protein>
<gene>
    <name evidence="1" type="ORF">S06H3_19609</name>
</gene>
<feature type="non-terminal residue" evidence="1">
    <location>
        <position position="1"/>
    </location>
</feature>
<evidence type="ECO:0008006" key="2">
    <source>
        <dbReference type="Google" id="ProtNLM"/>
    </source>
</evidence>
<name>X1LNL6_9ZZZZ</name>
<organism evidence="1">
    <name type="scientific">marine sediment metagenome</name>
    <dbReference type="NCBI Taxonomy" id="412755"/>
    <lineage>
        <taxon>unclassified sequences</taxon>
        <taxon>metagenomes</taxon>
        <taxon>ecological metagenomes</taxon>
    </lineage>
</organism>